<sequence>MDWPAKSPDLNHIEHAWDALVMSQPPPRTILELKIALGEEWEGLPQALLNSLNNSMHTVVHAVSVRGDHTPSRGNTHCTSLTFIVIFYP</sequence>
<keyword evidence="2" id="KW-1185">Reference proteome</keyword>
<name>A0AAV4S3G6_CAEEX</name>
<dbReference type="GO" id="GO:0003676">
    <property type="term" value="F:nucleic acid binding"/>
    <property type="evidence" value="ECO:0007669"/>
    <property type="project" value="InterPro"/>
</dbReference>
<dbReference type="InterPro" id="IPR036397">
    <property type="entry name" value="RNaseH_sf"/>
</dbReference>
<comment type="caution">
    <text evidence="1">The sequence shown here is derived from an EMBL/GenBank/DDBJ whole genome shotgun (WGS) entry which is preliminary data.</text>
</comment>
<gene>
    <name evidence="1" type="primary">AVEN_93360_1</name>
    <name evidence="1" type="ORF">CEXT_40631</name>
</gene>
<reference evidence="1 2" key="1">
    <citation type="submission" date="2021-06" db="EMBL/GenBank/DDBJ databases">
        <title>Caerostris extrusa draft genome.</title>
        <authorList>
            <person name="Kono N."/>
            <person name="Arakawa K."/>
        </authorList>
    </citation>
    <scope>NUCLEOTIDE SEQUENCE [LARGE SCALE GENOMIC DNA]</scope>
</reference>
<accession>A0AAV4S3G6</accession>
<proteinExistence type="predicted"/>
<evidence type="ECO:0000313" key="2">
    <source>
        <dbReference type="Proteomes" id="UP001054945"/>
    </source>
</evidence>
<dbReference type="EMBL" id="BPLR01008910">
    <property type="protein sequence ID" value="GIY28147.1"/>
    <property type="molecule type" value="Genomic_DNA"/>
</dbReference>
<dbReference type="Proteomes" id="UP001054945">
    <property type="component" value="Unassembled WGS sequence"/>
</dbReference>
<organism evidence="1 2">
    <name type="scientific">Caerostris extrusa</name>
    <name type="common">Bark spider</name>
    <name type="synonym">Caerostris bankana</name>
    <dbReference type="NCBI Taxonomy" id="172846"/>
    <lineage>
        <taxon>Eukaryota</taxon>
        <taxon>Metazoa</taxon>
        <taxon>Ecdysozoa</taxon>
        <taxon>Arthropoda</taxon>
        <taxon>Chelicerata</taxon>
        <taxon>Arachnida</taxon>
        <taxon>Araneae</taxon>
        <taxon>Araneomorphae</taxon>
        <taxon>Entelegynae</taxon>
        <taxon>Araneoidea</taxon>
        <taxon>Araneidae</taxon>
        <taxon>Caerostris</taxon>
    </lineage>
</organism>
<protein>
    <submittedName>
        <fullName evidence="1">DDE_3 domain-containing protein</fullName>
    </submittedName>
</protein>
<dbReference type="AlphaFoldDB" id="A0AAV4S3G6"/>
<evidence type="ECO:0000313" key="1">
    <source>
        <dbReference type="EMBL" id="GIY28147.1"/>
    </source>
</evidence>
<dbReference type="Gene3D" id="3.30.420.10">
    <property type="entry name" value="Ribonuclease H-like superfamily/Ribonuclease H"/>
    <property type="match status" value="1"/>
</dbReference>